<dbReference type="InterPro" id="IPR024185">
    <property type="entry name" value="FTHF_cligase-like_sf"/>
</dbReference>
<dbReference type="GO" id="GO:0035999">
    <property type="term" value="P:tetrahydrofolate interconversion"/>
    <property type="evidence" value="ECO:0007669"/>
    <property type="project" value="TreeGrafter"/>
</dbReference>
<keyword evidence="7" id="KW-1185">Reference proteome</keyword>
<feature type="binding site" evidence="4">
    <location>
        <position position="55"/>
    </location>
    <ligand>
        <name>substrate</name>
    </ligand>
</feature>
<evidence type="ECO:0000313" key="7">
    <source>
        <dbReference type="Proteomes" id="UP000598971"/>
    </source>
</evidence>
<dbReference type="RefSeq" id="WP_171606364.1">
    <property type="nucleotide sequence ID" value="NZ_WHPF01000002.1"/>
</dbReference>
<proteinExistence type="inferred from homology"/>
<name>A0A8J8FD22_9BACT</name>
<dbReference type="InterPro" id="IPR037171">
    <property type="entry name" value="NagB/RpiA_transferase-like"/>
</dbReference>
<dbReference type="NCBIfam" id="TIGR02727">
    <property type="entry name" value="MTHFS_bact"/>
    <property type="match status" value="1"/>
</dbReference>
<dbReference type="Proteomes" id="UP000598971">
    <property type="component" value="Unassembled WGS sequence"/>
</dbReference>
<dbReference type="SUPFAM" id="SSF100950">
    <property type="entry name" value="NagB/RpiA/CoA transferase-like"/>
    <property type="match status" value="1"/>
</dbReference>
<keyword evidence="6" id="KW-0436">Ligase</keyword>
<evidence type="ECO:0000256" key="2">
    <source>
        <dbReference type="ARBA" id="ARBA00022741"/>
    </source>
</evidence>
<evidence type="ECO:0000256" key="5">
    <source>
        <dbReference type="RuleBase" id="RU361279"/>
    </source>
</evidence>
<dbReference type="PANTHER" id="PTHR23407:SF1">
    <property type="entry name" value="5-FORMYLTETRAHYDROFOLATE CYCLO-LIGASE"/>
    <property type="match status" value="1"/>
</dbReference>
<dbReference type="EC" id="6.3.3.2" evidence="5"/>
<reference evidence="6" key="1">
    <citation type="submission" date="2019-10" db="EMBL/GenBank/DDBJ databases">
        <title>Draft genome sequence of Panacibacter sp. KCS-6.</title>
        <authorList>
            <person name="Yim K.J."/>
        </authorList>
    </citation>
    <scope>NUCLEOTIDE SEQUENCE</scope>
    <source>
        <strain evidence="6">KCS-6</strain>
    </source>
</reference>
<keyword evidence="3 4" id="KW-0067">ATP-binding</keyword>
<accession>A0A8J8FD22</accession>
<dbReference type="AlphaFoldDB" id="A0A8J8FD22"/>
<comment type="catalytic activity">
    <reaction evidence="5">
        <text>(6S)-5-formyl-5,6,7,8-tetrahydrofolate + ATP = (6R)-5,10-methenyltetrahydrofolate + ADP + phosphate</text>
        <dbReference type="Rhea" id="RHEA:10488"/>
        <dbReference type="ChEBI" id="CHEBI:30616"/>
        <dbReference type="ChEBI" id="CHEBI:43474"/>
        <dbReference type="ChEBI" id="CHEBI:57455"/>
        <dbReference type="ChEBI" id="CHEBI:57457"/>
        <dbReference type="ChEBI" id="CHEBI:456216"/>
        <dbReference type="EC" id="6.3.3.2"/>
    </reaction>
</comment>
<comment type="caution">
    <text evidence="6">The sequence shown here is derived from an EMBL/GenBank/DDBJ whole genome shotgun (WGS) entry which is preliminary data.</text>
</comment>
<organism evidence="6 7">
    <name type="scientific">Limnovirga soli</name>
    <dbReference type="NCBI Taxonomy" id="2656915"/>
    <lineage>
        <taxon>Bacteria</taxon>
        <taxon>Pseudomonadati</taxon>
        <taxon>Bacteroidota</taxon>
        <taxon>Chitinophagia</taxon>
        <taxon>Chitinophagales</taxon>
        <taxon>Chitinophagaceae</taxon>
        <taxon>Limnovirga</taxon>
    </lineage>
</organism>
<evidence type="ECO:0000256" key="1">
    <source>
        <dbReference type="ARBA" id="ARBA00010638"/>
    </source>
</evidence>
<dbReference type="Gene3D" id="3.40.50.10420">
    <property type="entry name" value="NagB/RpiA/CoA transferase-like"/>
    <property type="match status" value="1"/>
</dbReference>
<dbReference type="GO" id="GO:0046872">
    <property type="term" value="F:metal ion binding"/>
    <property type="evidence" value="ECO:0007669"/>
    <property type="project" value="UniProtKB-KW"/>
</dbReference>
<keyword evidence="5" id="KW-0479">Metal-binding</keyword>
<keyword evidence="5" id="KW-0460">Magnesium</keyword>
<feature type="binding site" evidence="4">
    <location>
        <begin position="134"/>
        <end position="142"/>
    </location>
    <ligand>
        <name>ATP</name>
        <dbReference type="ChEBI" id="CHEBI:30616"/>
    </ligand>
</feature>
<evidence type="ECO:0000256" key="4">
    <source>
        <dbReference type="PIRSR" id="PIRSR006806-1"/>
    </source>
</evidence>
<protein>
    <recommendedName>
        <fullName evidence="5">5-formyltetrahydrofolate cyclo-ligase</fullName>
        <ecNumber evidence="5">6.3.3.2</ecNumber>
    </recommendedName>
</protein>
<dbReference type="Pfam" id="PF01812">
    <property type="entry name" value="5-FTHF_cyc-lig"/>
    <property type="match status" value="1"/>
</dbReference>
<evidence type="ECO:0000256" key="3">
    <source>
        <dbReference type="ARBA" id="ARBA00022840"/>
    </source>
</evidence>
<dbReference type="PIRSF" id="PIRSF006806">
    <property type="entry name" value="FTHF_cligase"/>
    <property type="match status" value="1"/>
</dbReference>
<dbReference type="InterPro" id="IPR002698">
    <property type="entry name" value="FTHF_cligase"/>
</dbReference>
<gene>
    <name evidence="6" type="ORF">GD597_03150</name>
</gene>
<keyword evidence="2 4" id="KW-0547">Nucleotide-binding</keyword>
<feature type="binding site" evidence="4">
    <location>
        <begin position="3"/>
        <end position="7"/>
    </location>
    <ligand>
        <name>ATP</name>
        <dbReference type="ChEBI" id="CHEBI:30616"/>
    </ligand>
</feature>
<dbReference type="PANTHER" id="PTHR23407">
    <property type="entry name" value="ATPASE INHIBITOR/5-FORMYLTETRAHYDROFOLATE CYCLO-LIGASE"/>
    <property type="match status" value="1"/>
</dbReference>
<sequence>MIKKDVRKLYKEKRNSLSDKEKLKLDDLLLIQFQQFYFDETRHLLTYWPMAHMQEPNTHLFSGYMRHMVPGLEICYPLTDFGRGTMEAIAVNEDTVYTTSSLHITEPKEGIPVAPYLIDVVFVPLLAVDIQGYRVGYGKGFYDKYLANCRSDIIKIGFSYFDPIEIIEDKDAFDVPLNYCVTPQQLYEF</sequence>
<dbReference type="GO" id="GO:0030272">
    <property type="term" value="F:5-formyltetrahydrofolate cyclo-ligase activity"/>
    <property type="evidence" value="ECO:0007669"/>
    <property type="project" value="UniProtKB-EC"/>
</dbReference>
<dbReference type="GO" id="GO:0009396">
    <property type="term" value="P:folic acid-containing compound biosynthetic process"/>
    <property type="evidence" value="ECO:0007669"/>
    <property type="project" value="TreeGrafter"/>
</dbReference>
<dbReference type="GO" id="GO:0005524">
    <property type="term" value="F:ATP binding"/>
    <property type="evidence" value="ECO:0007669"/>
    <property type="project" value="UniProtKB-KW"/>
</dbReference>
<evidence type="ECO:0000313" key="6">
    <source>
        <dbReference type="EMBL" id="NNV54442.1"/>
    </source>
</evidence>
<comment type="similarity">
    <text evidence="1 5">Belongs to the 5-formyltetrahydrofolate cyclo-ligase family.</text>
</comment>
<dbReference type="EMBL" id="WHPF01000002">
    <property type="protein sequence ID" value="NNV54442.1"/>
    <property type="molecule type" value="Genomic_DNA"/>
</dbReference>
<comment type="cofactor">
    <cofactor evidence="5">
        <name>Mg(2+)</name>
        <dbReference type="ChEBI" id="CHEBI:18420"/>
    </cofactor>
</comment>